<evidence type="ECO:0000256" key="8">
    <source>
        <dbReference type="ARBA" id="ARBA00022833"/>
    </source>
</evidence>
<dbReference type="NCBIfam" id="TIGR00418">
    <property type="entry name" value="thrS"/>
    <property type="match status" value="1"/>
</dbReference>
<dbReference type="InterPro" id="IPR036621">
    <property type="entry name" value="Anticodon-bd_dom_sf"/>
</dbReference>
<sequence>MPQKKIVPYQDTWLYRIRHSCAHVMAQAVLEMFPEGKLGIGPPIEDGFYYDFDLPRPLTPEDLERIEARMREIIAGDHPFIRREVTPEEARTLFKDQPYKLELIEDILQRGTDEYGNPLPPGQRPVLTTYRHDTFEDLCRGPHVERTGQIHPGAFKLLHVAGAYWRGDERRPMLQRIYGTAWETPEQLEQYLWRLEEAKKRDHRRLGRELDLFSFHEVAPGAPFWHPKGMVIFRELERLWREEHDRRGYQEISTPILVHRKLWEQSGHWEHYKENMFLLEVEGQEFSLKPMNCPESTIIYRSRLRSYRDLPLRLNEIGRLHRFERSGTLHGMLRVRQITMDDAHIYCRPDQILEEIDGVLDLIYSFYSIFDFEPEFFLSTKPPKAMGDPKLWEIAEEALRQALERRGIEYGLKEGEGAFYGPKIDVQVKDAIGRDWQLATVQLDFQMPERFGLEYMDRDGTPKRPVMIHRAIFGSFERFIGILTEHYAGAFPVWLAPVQVVVIPITDRHVPYAQEVGAKLRAAGLRVEVDDGSERMQAKIRDAQLQKVPYMLIVGDREQAAGTVAVRLRTGEDLGAMSLEAFLGRAMEAIRSRRGL</sequence>
<keyword evidence="11 14" id="KW-0648">Protein biosynthesis</keyword>
<dbReference type="GO" id="GO:0004829">
    <property type="term" value="F:threonine-tRNA ligase activity"/>
    <property type="evidence" value="ECO:0007669"/>
    <property type="project" value="UniProtKB-UniRule"/>
</dbReference>
<dbReference type="CDD" id="cd00860">
    <property type="entry name" value="ThrRS_anticodon"/>
    <property type="match status" value="1"/>
</dbReference>
<dbReference type="InParanoid" id="A0A212RAE7"/>
<evidence type="ECO:0000256" key="6">
    <source>
        <dbReference type="ARBA" id="ARBA00022723"/>
    </source>
</evidence>
<dbReference type="GO" id="GO:0005737">
    <property type="term" value="C:cytoplasm"/>
    <property type="evidence" value="ECO:0007669"/>
    <property type="project" value="UniProtKB-SubCell"/>
</dbReference>
<dbReference type="FunFam" id="3.30.980.10:FF:000005">
    <property type="entry name" value="Threonyl-tRNA synthetase, mitochondrial"/>
    <property type="match status" value="1"/>
</dbReference>
<feature type="domain" description="Aminoacyl-transfer RNA synthetases class-II family profile" evidence="15">
    <location>
        <begin position="225"/>
        <end position="492"/>
    </location>
</feature>
<evidence type="ECO:0000313" key="16">
    <source>
        <dbReference type="EMBL" id="SNB69228.1"/>
    </source>
</evidence>
<dbReference type="AlphaFoldDB" id="A0A212RAE7"/>
<dbReference type="InterPro" id="IPR002320">
    <property type="entry name" value="Thr-tRNA-ligase_IIa"/>
</dbReference>
<dbReference type="GO" id="GO:0005524">
    <property type="term" value="F:ATP binding"/>
    <property type="evidence" value="ECO:0007669"/>
    <property type="project" value="UniProtKB-UniRule"/>
</dbReference>
<evidence type="ECO:0000256" key="7">
    <source>
        <dbReference type="ARBA" id="ARBA00022741"/>
    </source>
</evidence>
<comment type="similarity">
    <text evidence="2 14">Belongs to the class-II aminoacyl-tRNA synthetase family.</text>
</comment>
<comment type="catalytic activity">
    <reaction evidence="13 14">
        <text>tRNA(Thr) + L-threonine + ATP = L-threonyl-tRNA(Thr) + AMP + diphosphate + H(+)</text>
        <dbReference type="Rhea" id="RHEA:24624"/>
        <dbReference type="Rhea" id="RHEA-COMP:9670"/>
        <dbReference type="Rhea" id="RHEA-COMP:9704"/>
        <dbReference type="ChEBI" id="CHEBI:15378"/>
        <dbReference type="ChEBI" id="CHEBI:30616"/>
        <dbReference type="ChEBI" id="CHEBI:33019"/>
        <dbReference type="ChEBI" id="CHEBI:57926"/>
        <dbReference type="ChEBI" id="CHEBI:78442"/>
        <dbReference type="ChEBI" id="CHEBI:78534"/>
        <dbReference type="ChEBI" id="CHEBI:456215"/>
        <dbReference type="EC" id="6.1.1.3"/>
    </reaction>
</comment>
<dbReference type="Proteomes" id="UP000197025">
    <property type="component" value="Unassembled WGS sequence"/>
</dbReference>
<evidence type="ECO:0000256" key="9">
    <source>
        <dbReference type="ARBA" id="ARBA00022840"/>
    </source>
</evidence>
<proteinExistence type="inferred from homology"/>
<evidence type="ECO:0000256" key="3">
    <source>
        <dbReference type="ARBA" id="ARBA00022490"/>
    </source>
</evidence>
<evidence type="ECO:0000256" key="10">
    <source>
        <dbReference type="ARBA" id="ARBA00022884"/>
    </source>
</evidence>
<keyword evidence="17" id="KW-1185">Reference proteome</keyword>
<dbReference type="InterPro" id="IPR004154">
    <property type="entry name" value="Anticodon-bd"/>
</dbReference>
<keyword evidence="9 14" id="KW-0067">ATP-binding</keyword>
<dbReference type="SUPFAM" id="SSF55681">
    <property type="entry name" value="Class II aaRS and biotin synthetases"/>
    <property type="match status" value="1"/>
</dbReference>
<dbReference type="PROSITE" id="PS50862">
    <property type="entry name" value="AA_TRNA_LIGASE_II"/>
    <property type="match status" value="1"/>
</dbReference>
<keyword evidence="8 14" id="KW-0862">Zinc</keyword>
<dbReference type="Gene3D" id="3.30.930.10">
    <property type="entry name" value="Bira Bifunctional Protein, Domain 2"/>
    <property type="match status" value="1"/>
</dbReference>
<dbReference type="CDD" id="cd00771">
    <property type="entry name" value="ThrRS_core"/>
    <property type="match status" value="1"/>
</dbReference>
<keyword evidence="4 14" id="KW-0820">tRNA-binding</keyword>
<dbReference type="Gene3D" id="3.30.980.10">
    <property type="entry name" value="Threonyl-trna Synthetase, Chain A, domain 2"/>
    <property type="match status" value="1"/>
</dbReference>
<evidence type="ECO:0000256" key="14">
    <source>
        <dbReference type="HAMAP-Rule" id="MF_00184"/>
    </source>
</evidence>
<keyword evidence="3 14" id="KW-0963">Cytoplasm</keyword>
<dbReference type="InterPro" id="IPR033728">
    <property type="entry name" value="ThrRS_core"/>
</dbReference>
<dbReference type="EC" id="6.1.1.3" evidence="14"/>
<evidence type="ECO:0000313" key="17">
    <source>
        <dbReference type="Proteomes" id="UP000197025"/>
    </source>
</evidence>
<gene>
    <name evidence="14" type="primary">thrS</name>
    <name evidence="16" type="ORF">SAMN02746019_00015290</name>
</gene>
<name>A0A212RAE7_9CHLR</name>
<dbReference type="FunFam" id="3.30.930.10:FF:000019">
    <property type="entry name" value="Threonine--tRNA ligase"/>
    <property type="match status" value="1"/>
</dbReference>
<dbReference type="InterPro" id="IPR045864">
    <property type="entry name" value="aa-tRNA-synth_II/BPL/LPL"/>
</dbReference>
<comment type="caution">
    <text evidence="14">Lacks conserved residue(s) required for the propagation of feature annotation.</text>
</comment>
<dbReference type="InterPro" id="IPR012947">
    <property type="entry name" value="tRNA_SAD"/>
</dbReference>
<evidence type="ECO:0000256" key="2">
    <source>
        <dbReference type="ARBA" id="ARBA00008226"/>
    </source>
</evidence>
<keyword evidence="12 14" id="KW-0030">Aminoacyl-tRNA synthetase</keyword>
<evidence type="ECO:0000256" key="1">
    <source>
        <dbReference type="ARBA" id="ARBA00004496"/>
    </source>
</evidence>
<feature type="binding site" evidence="14">
    <location>
        <position position="344"/>
    </location>
    <ligand>
        <name>Zn(2+)</name>
        <dbReference type="ChEBI" id="CHEBI:29105"/>
        <note>catalytic</note>
    </ligand>
</feature>
<keyword evidence="7 14" id="KW-0547">Nucleotide-binding</keyword>
<reference evidence="17" key="1">
    <citation type="submission" date="2017-06" db="EMBL/GenBank/DDBJ databases">
        <authorList>
            <person name="Varghese N."/>
            <person name="Submissions S."/>
        </authorList>
    </citation>
    <scope>NUCLEOTIDE SEQUENCE [LARGE SCALE GENOMIC DNA]</scope>
    <source>
        <strain evidence="17">JAD2</strain>
    </source>
</reference>
<evidence type="ECO:0000256" key="12">
    <source>
        <dbReference type="ARBA" id="ARBA00023146"/>
    </source>
</evidence>
<dbReference type="InterPro" id="IPR002314">
    <property type="entry name" value="aa-tRNA-synt_IIb"/>
</dbReference>
<dbReference type="Pfam" id="PF03129">
    <property type="entry name" value="HGTP_anticodon"/>
    <property type="match status" value="1"/>
</dbReference>
<evidence type="ECO:0000256" key="13">
    <source>
        <dbReference type="ARBA" id="ARBA00049515"/>
    </source>
</evidence>
<dbReference type="Pfam" id="PF07973">
    <property type="entry name" value="tRNA_SAD"/>
    <property type="match status" value="1"/>
</dbReference>
<dbReference type="Gene3D" id="3.30.54.20">
    <property type="match status" value="1"/>
</dbReference>
<evidence type="ECO:0000256" key="5">
    <source>
        <dbReference type="ARBA" id="ARBA00022598"/>
    </source>
</evidence>
<dbReference type="InterPro" id="IPR006195">
    <property type="entry name" value="aa-tRNA-synth_II"/>
</dbReference>
<dbReference type="FunCoup" id="A0A212RAE7">
    <property type="interactions" value="477"/>
</dbReference>
<evidence type="ECO:0000259" key="15">
    <source>
        <dbReference type="PROSITE" id="PS50862"/>
    </source>
</evidence>
<dbReference type="GO" id="GO:0006435">
    <property type="term" value="P:threonyl-tRNA aminoacylation"/>
    <property type="evidence" value="ECO:0007669"/>
    <property type="project" value="UniProtKB-UniRule"/>
</dbReference>
<dbReference type="RefSeq" id="WP_088571708.1">
    <property type="nucleotide sequence ID" value="NZ_FYEK01000041.1"/>
</dbReference>
<keyword evidence="6 14" id="KW-0479">Metal-binding</keyword>
<dbReference type="SMART" id="SM00863">
    <property type="entry name" value="tRNA_SAD"/>
    <property type="match status" value="1"/>
</dbReference>
<protein>
    <recommendedName>
        <fullName evidence="14">Threonine--tRNA ligase</fullName>
        <ecNumber evidence="14">6.1.1.3</ecNumber>
    </recommendedName>
    <alternativeName>
        <fullName evidence="14">Threonyl-tRNA synthetase</fullName>
        <shortName evidence="14">ThrRS</shortName>
    </alternativeName>
</protein>
<dbReference type="PANTHER" id="PTHR11451:SF44">
    <property type="entry name" value="THREONINE--TRNA LIGASE, CHLOROPLASTIC_MITOCHONDRIAL 2"/>
    <property type="match status" value="1"/>
</dbReference>
<dbReference type="GO" id="GO:0000049">
    <property type="term" value="F:tRNA binding"/>
    <property type="evidence" value="ECO:0007669"/>
    <property type="project" value="UniProtKB-KW"/>
</dbReference>
<comment type="subunit">
    <text evidence="14">Homodimer.</text>
</comment>
<organism evidence="16 17">
    <name type="scientific">Thermoflexus hugenholtzii JAD2</name>
    <dbReference type="NCBI Taxonomy" id="877466"/>
    <lineage>
        <taxon>Bacteria</taxon>
        <taxon>Bacillati</taxon>
        <taxon>Chloroflexota</taxon>
        <taxon>Thermoflexia</taxon>
        <taxon>Thermoflexales</taxon>
        <taxon>Thermoflexaceae</taxon>
        <taxon>Thermoflexus</taxon>
    </lineage>
</organism>
<dbReference type="EMBL" id="FYEK01000041">
    <property type="protein sequence ID" value="SNB69228.1"/>
    <property type="molecule type" value="Genomic_DNA"/>
</dbReference>
<dbReference type="InterPro" id="IPR018163">
    <property type="entry name" value="Thr/Ala-tRNA-synth_IIc_edit"/>
</dbReference>
<feature type="binding site" evidence="14">
    <location>
        <position position="293"/>
    </location>
    <ligand>
        <name>Zn(2+)</name>
        <dbReference type="ChEBI" id="CHEBI:29105"/>
        <note>catalytic</note>
    </ligand>
</feature>
<dbReference type="SUPFAM" id="SSF52954">
    <property type="entry name" value="Class II aaRS ABD-related"/>
    <property type="match status" value="1"/>
</dbReference>
<comment type="cofactor">
    <cofactor evidence="14">
        <name>Zn(2+)</name>
        <dbReference type="ChEBI" id="CHEBI:29105"/>
    </cofactor>
    <text evidence="14">Binds 1 zinc ion per subunit.</text>
</comment>
<dbReference type="HAMAP" id="MF_00184">
    <property type="entry name" value="Thr_tRNA_synth"/>
    <property type="match status" value="1"/>
</dbReference>
<dbReference type="GO" id="GO:0046872">
    <property type="term" value="F:metal ion binding"/>
    <property type="evidence" value="ECO:0007669"/>
    <property type="project" value="UniProtKB-KW"/>
</dbReference>
<feature type="binding site" evidence="14">
    <location>
        <position position="469"/>
    </location>
    <ligand>
        <name>Zn(2+)</name>
        <dbReference type="ChEBI" id="CHEBI:29105"/>
        <note>catalytic</note>
    </ligand>
</feature>
<dbReference type="Pfam" id="PF00587">
    <property type="entry name" value="tRNA-synt_2b"/>
    <property type="match status" value="1"/>
</dbReference>
<keyword evidence="5 14" id="KW-0436">Ligase</keyword>
<dbReference type="OrthoDB" id="9802304at2"/>
<dbReference type="FunFam" id="3.40.50.800:FF:000001">
    <property type="entry name" value="Threonine--tRNA ligase"/>
    <property type="match status" value="1"/>
</dbReference>
<accession>A0A212RAE7</accession>
<dbReference type="PRINTS" id="PR01047">
    <property type="entry name" value="TRNASYNTHTHR"/>
</dbReference>
<dbReference type="Gene3D" id="3.40.50.800">
    <property type="entry name" value="Anticodon-binding domain"/>
    <property type="match status" value="1"/>
</dbReference>
<keyword evidence="10 14" id="KW-0694">RNA-binding</keyword>
<evidence type="ECO:0000256" key="11">
    <source>
        <dbReference type="ARBA" id="ARBA00022917"/>
    </source>
</evidence>
<dbReference type="SUPFAM" id="SSF55186">
    <property type="entry name" value="ThrRS/AlaRS common domain"/>
    <property type="match status" value="1"/>
</dbReference>
<dbReference type="PANTHER" id="PTHR11451">
    <property type="entry name" value="THREONINE-TRNA LIGASE"/>
    <property type="match status" value="1"/>
</dbReference>
<evidence type="ECO:0000256" key="4">
    <source>
        <dbReference type="ARBA" id="ARBA00022555"/>
    </source>
</evidence>
<dbReference type="InterPro" id="IPR047246">
    <property type="entry name" value="ThrRS_anticodon"/>
</dbReference>
<comment type="subcellular location">
    <subcellularLocation>
        <location evidence="1 14">Cytoplasm</location>
    </subcellularLocation>
</comment>